<dbReference type="InterPro" id="IPR027417">
    <property type="entry name" value="P-loop_NTPase"/>
</dbReference>
<keyword evidence="9" id="KW-1185">Reference proteome</keyword>
<keyword evidence="4" id="KW-0802">TPR repeat</keyword>
<comment type="similarity">
    <text evidence="3 5">Belongs to the TRAFAC class myosin-kinesin ATPase superfamily. Kinesin family.</text>
</comment>
<dbReference type="InterPro" id="IPR011990">
    <property type="entry name" value="TPR-like_helical_dom_sf"/>
</dbReference>
<evidence type="ECO:0000256" key="5">
    <source>
        <dbReference type="RuleBase" id="RU000394"/>
    </source>
</evidence>
<evidence type="ECO:0000256" key="3">
    <source>
        <dbReference type="PROSITE-ProRule" id="PRU00283"/>
    </source>
</evidence>
<dbReference type="GO" id="GO:0005524">
    <property type="term" value="F:ATP binding"/>
    <property type="evidence" value="ECO:0007669"/>
    <property type="project" value="UniProtKB-UniRule"/>
</dbReference>
<reference evidence="8" key="1">
    <citation type="submission" date="2022-07" db="EMBL/GenBank/DDBJ databases">
        <title>Phylogenomic reconstructions and comparative analyses of Kickxellomycotina fungi.</title>
        <authorList>
            <person name="Reynolds N.K."/>
            <person name="Stajich J.E."/>
            <person name="Barry K."/>
            <person name="Grigoriev I.V."/>
            <person name="Crous P."/>
            <person name="Smith M.E."/>
        </authorList>
    </citation>
    <scope>NUCLEOTIDE SEQUENCE</scope>
    <source>
        <strain evidence="8">RSA 861</strain>
    </source>
</reference>
<evidence type="ECO:0000256" key="4">
    <source>
        <dbReference type="PROSITE-ProRule" id="PRU00339"/>
    </source>
</evidence>
<dbReference type="Gene3D" id="1.25.40.10">
    <property type="entry name" value="Tetratricopeptide repeat domain"/>
    <property type="match status" value="1"/>
</dbReference>
<dbReference type="InterPro" id="IPR036961">
    <property type="entry name" value="Kinesin_motor_dom_sf"/>
</dbReference>
<name>A0A9W8DR99_9FUNG</name>
<organism evidence="8 9">
    <name type="scientific">Tieghemiomyces parasiticus</name>
    <dbReference type="NCBI Taxonomy" id="78921"/>
    <lineage>
        <taxon>Eukaryota</taxon>
        <taxon>Fungi</taxon>
        <taxon>Fungi incertae sedis</taxon>
        <taxon>Zoopagomycota</taxon>
        <taxon>Kickxellomycotina</taxon>
        <taxon>Dimargaritomycetes</taxon>
        <taxon>Dimargaritales</taxon>
        <taxon>Dimargaritaceae</taxon>
        <taxon>Tieghemiomyces</taxon>
    </lineage>
</organism>
<feature type="compositionally biased region" description="Acidic residues" evidence="6">
    <location>
        <begin position="667"/>
        <end position="681"/>
    </location>
</feature>
<comment type="caution">
    <text evidence="8">The sequence shown here is derived from an EMBL/GenBank/DDBJ whole genome shotgun (WGS) entry which is preliminary data.</text>
</comment>
<dbReference type="InterPro" id="IPR027640">
    <property type="entry name" value="Kinesin-like_fam"/>
</dbReference>
<dbReference type="PANTHER" id="PTHR47969:SF9">
    <property type="entry name" value="KINESIN-LIKE PROTEIN"/>
    <property type="match status" value="1"/>
</dbReference>
<dbReference type="AlphaFoldDB" id="A0A9W8DR99"/>
<keyword evidence="5" id="KW-0493">Microtubule</keyword>
<keyword evidence="2 3" id="KW-0067">ATP-binding</keyword>
<evidence type="ECO:0000313" key="9">
    <source>
        <dbReference type="Proteomes" id="UP001150569"/>
    </source>
</evidence>
<sequence>MPSEPNPKKRPRTSTGSVDEDSTSTTGSTRIRILCRVRPFLKHETTDDCITLEDRTVRIVNQRNPAEAFRYEFDACYDAQASQSDLFQRDVRPLVDNIFKGLDATMFCYGVTGAGKTHTVQGDAQNPGLIPRTVEYLFTNKRMRNKLKYSVAFTYFEIYKESVFDLLVPRDHHSSSGLPIREDAHHNIFIPNLTEQSIASYSEFQRAFQAACRNRSTASTKLNVASSRSHAVLTVQITWHDTVRNADLRGRVHLIDLAGSEDNRRTENGKDRMAESGAINKSLFVLGQVVEALNTGAQRIPYRDSKMTRILQQSLGGRSLGMMIVNVAPGQKFYLETYNTLNFATKSKTIVNNARVHAVAATPMEPQYGAVGLGKARRGSGADVAAGSDPARKRVKVAPPHATADNRARPGLAKVHPRLSGSRLSDSQRSQPPPGRGGPTGPYLMGRKLEDFEAVLESKVERIMEKKARELKGQTLQLQANHNAPLAGAIRPPATTTVPIPAAIDPSVQERLVRLEMRLAAQPNAEGILDLLSPTTKHKNAQAYVKRGKLLEKQGHIEEALIHFERAAEFVPDRDTLLKYIQKLKRKHGAGAGSKGGSGGGNQSTMPTAVMFKFTCAPPDARENNPRAANTTATTTTATNMAPVKVTARRARQNAPLLQRLLAAAEEPDANDSGDDDDDSESFTVTTTAAQRASRPAPRRSGPPIIPPDLSPMSIDDGYPSSTSPHQINLANLTCSRGSLSMTATTTTTTTAAAVPTACATLPAKARRTESEVLTILNGGDLRMIMALKGIGKKRAEQIREFVHTEGPLGGLAELAFIGFKESVLKKLLEAD</sequence>
<feature type="repeat" description="TPR" evidence="4">
    <location>
        <begin position="541"/>
        <end position="574"/>
    </location>
</feature>
<feature type="compositionally biased region" description="Low complexity" evidence="6">
    <location>
        <begin position="628"/>
        <end position="640"/>
    </location>
</feature>
<feature type="region of interest" description="Disordered" evidence="6">
    <location>
        <begin position="667"/>
        <end position="725"/>
    </location>
</feature>
<dbReference type="GO" id="GO:0007052">
    <property type="term" value="P:mitotic spindle organization"/>
    <property type="evidence" value="ECO:0007669"/>
    <property type="project" value="TreeGrafter"/>
</dbReference>
<dbReference type="OrthoDB" id="3176171at2759"/>
<dbReference type="CDD" id="cd00106">
    <property type="entry name" value="KISc"/>
    <property type="match status" value="1"/>
</dbReference>
<dbReference type="Gene3D" id="1.10.150.280">
    <property type="entry name" value="AF1531-like domain"/>
    <property type="match status" value="1"/>
</dbReference>
<dbReference type="InterPro" id="IPR001752">
    <property type="entry name" value="Kinesin_motor_dom"/>
</dbReference>
<dbReference type="SMART" id="SM00129">
    <property type="entry name" value="KISc"/>
    <property type="match status" value="1"/>
</dbReference>
<dbReference type="GO" id="GO:0007018">
    <property type="term" value="P:microtubule-based movement"/>
    <property type="evidence" value="ECO:0007669"/>
    <property type="project" value="InterPro"/>
</dbReference>
<dbReference type="EMBL" id="JANBPT010000633">
    <property type="protein sequence ID" value="KAJ1915364.1"/>
    <property type="molecule type" value="Genomic_DNA"/>
</dbReference>
<gene>
    <name evidence="8" type="ORF">IWQ60_008462</name>
</gene>
<feature type="binding site" evidence="3">
    <location>
        <begin position="110"/>
        <end position="117"/>
    </location>
    <ligand>
        <name>ATP</name>
        <dbReference type="ChEBI" id="CHEBI:30616"/>
    </ligand>
</feature>
<dbReference type="PROSITE" id="PS50067">
    <property type="entry name" value="KINESIN_MOTOR_2"/>
    <property type="match status" value="1"/>
</dbReference>
<dbReference type="PROSITE" id="PS50293">
    <property type="entry name" value="TPR_REGION"/>
    <property type="match status" value="1"/>
</dbReference>
<dbReference type="InterPro" id="IPR019734">
    <property type="entry name" value="TPR_rpt"/>
</dbReference>
<protein>
    <recommendedName>
        <fullName evidence="5">Kinesin-like protein</fullName>
    </recommendedName>
</protein>
<feature type="region of interest" description="Disordered" evidence="6">
    <location>
        <begin position="1"/>
        <end position="25"/>
    </location>
</feature>
<dbReference type="GO" id="GO:0005874">
    <property type="term" value="C:microtubule"/>
    <property type="evidence" value="ECO:0007669"/>
    <property type="project" value="UniProtKB-KW"/>
</dbReference>
<dbReference type="SUPFAM" id="SSF48452">
    <property type="entry name" value="TPR-like"/>
    <property type="match status" value="1"/>
</dbReference>
<dbReference type="Gene3D" id="3.40.850.10">
    <property type="entry name" value="Kinesin motor domain"/>
    <property type="match status" value="1"/>
</dbReference>
<dbReference type="Pfam" id="PF00225">
    <property type="entry name" value="Kinesin"/>
    <property type="match status" value="1"/>
</dbReference>
<feature type="region of interest" description="Disordered" evidence="6">
    <location>
        <begin position="373"/>
        <end position="445"/>
    </location>
</feature>
<dbReference type="SUPFAM" id="SSF52540">
    <property type="entry name" value="P-loop containing nucleoside triphosphate hydrolases"/>
    <property type="match status" value="1"/>
</dbReference>
<dbReference type="GO" id="GO:0005875">
    <property type="term" value="C:microtubule associated complex"/>
    <property type="evidence" value="ECO:0007669"/>
    <property type="project" value="TreeGrafter"/>
</dbReference>
<dbReference type="PANTHER" id="PTHR47969">
    <property type="entry name" value="CHROMOSOME-ASSOCIATED KINESIN KIF4A-RELATED"/>
    <property type="match status" value="1"/>
</dbReference>
<accession>A0A9W8DR99</accession>
<dbReference type="PRINTS" id="PR00380">
    <property type="entry name" value="KINESINHEAVY"/>
</dbReference>
<dbReference type="PROSITE" id="PS00411">
    <property type="entry name" value="KINESIN_MOTOR_1"/>
    <property type="match status" value="1"/>
</dbReference>
<evidence type="ECO:0000259" key="7">
    <source>
        <dbReference type="PROSITE" id="PS50067"/>
    </source>
</evidence>
<dbReference type="GO" id="GO:0008017">
    <property type="term" value="F:microtubule binding"/>
    <property type="evidence" value="ECO:0007669"/>
    <property type="project" value="InterPro"/>
</dbReference>
<dbReference type="GO" id="GO:0003777">
    <property type="term" value="F:microtubule motor activity"/>
    <property type="evidence" value="ECO:0007669"/>
    <property type="project" value="InterPro"/>
</dbReference>
<dbReference type="SMART" id="SM00028">
    <property type="entry name" value="TPR"/>
    <property type="match status" value="1"/>
</dbReference>
<keyword evidence="3 5" id="KW-0505">Motor protein</keyword>
<dbReference type="InterPro" id="IPR019821">
    <property type="entry name" value="Kinesin_motor_CS"/>
</dbReference>
<keyword evidence="1 3" id="KW-0547">Nucleotide-binding</keyword>
<dbReference type="PROSITE" id="PS50005">
    <property type="entry name" value="TPR"/>
    <property type="match status" value="1"/>
</dbReference>
<feature type="compositionally biased region" description="Low complexity" evidence="6">
    <location>
        <begin position="689"/>
        <end position="703"/>
    </location>
</feature>
<evidence type="ECO:0000256" key="1">
    <source>
        <dbReference type="ARBA" id="ARBA00022741"/>
    </source>
</evidence>
<feature type="domain" description="Kinesin motor" evidence="7">
    <location>
        <begin position="30"/>
        <end position="350"/>
    </location>
</feature>
<feature type="region of interest" description="Disordered" evidence="6">
    <location>
        <begin position="617"/>
        <end position="644"/>
    </location>
</feature>
<proteinExistence type="inferred from homology"/>
<evidence type="ECO:0000256" key="2">
    <source>
        <dbReference type="ARBA" id="ARBA00022840"/>
    </source>
</evidence>
<dbReference type="Proteomes" id="UP001150569">
    <property type="component" value="Unassembled WGS sequence"/>
</dbReference>
<evidence type="ECO:0000313" key="8">
    <source>
        <dbReference type="EMBL" id="KAJ1915364.1"/>
    </source>
</evidence>
<dbReference type="GO" id="GO:0051231">
    <property type="term" value="P:spindle elongation"/>
    <property type="evidence" value="ECO:0007669"/>
    <property type="project" value="TreeGrafter"/>
</dbReference>
<evidence type="ECO:0000256" key="6">
    <source>
        <dbReference type="SAM" id="MobiDB-lite"/>
    </source>
</evidence>